<dbReference type="Proteomes" id="UP000695264">
    <property type="component" value="Unassembled WGS sequence"/>
</dbReference>
<comment type="caution">
    <text evidence="2">The sequence shown here is derived from an EMBL/GenBank/DDBJ whole genome shotgun (WGS) entry which is preliminary data.</text>
</comment>
<dbReference type="InterPro" id="IPR007278">
    <property type="entry name" value="DUF397"/>
</dbReference>
<dbReference type="EMBL" id="JAATEN010000001">
    <property type="protein sequence ID" value="NJP99127.1"/>
    <property type="molecule type" value="Genomic_DNA"/>
</dbReference>
<sequence>MNRQPSERDGMKWFKSSYSNTEGGDCVEVARAPRGVRVRDSKDLARPALALEPAAWSAFVAFAAGRRTAG</sequence>
<dbReference type="Pfam" id="PF04149">
    <property type="entry name" value="DUF397"/>
    <property type="match status" value="1"/>
</dbReference>
<organism evidence="2 3">
    <name type="scientific">Streptomyces zingiberis</name>
    <dbReference type="NCBI Taxonomy" id="2053010"/>
    <lineage>
        <taxon>Bacteria</taxon>
        <taxon>Bacillati</taxon>
        <taxon>Actinomycetota</taxon>
        <taxon>Actinomycetes</taxon>
        <taxon>Kitasatosporales</taxon>
        <taxon>Streptomycetaceae</taxon>
        <taxon>Streptomyces</taxon>
    </lineage>
</organism>
<name>A0ABX1BRN2_9ACTN</name>
<evidence type="ECO:0000313" key="2">
    <source>
        <dbReference type="EMBL" id="NJP99127.1"/>
    </source>
</evidence>
<keyword evidence="3" id="KW-1185">Reference proteome</keyword>
<evidence type="ECO:0000313" key="3">
    <source>
        <dbReference type="Proteomes" id="UP000695264"/>
    </source>
</evidence>
<protein>
    <submittedName>
        <fullName evidence="2">DUF397 domain-containing protein</fullName>
    </submittedName>
</protein>
<proteinExistence type="predicted"/>
<evidence type="ECO:0000259" key="1">
    <source>
        <dbReference type="Pfam" id="PF04149"/>
    </source>
</evidence>
<reference evidence="2 3" key="1">
    <citation type="submission" date="2020-03" db="EMBL/GenBank/DDBJ databases">
        <title>WGS of actinomycetes isolated from Thailand.</title>
        <authorList>
            <person name="Thawai C."/>
        </authorList>
    </citation>
    <scope>NUCLEOTIDE SEQUENCE [LARGE SCALE GENOMIC DNA]</scope>
    <source>
        <strain evidence="2 3">PLAI 1-29</strain>
    </source>
</reference>
<gene>
    <name evidence="2" type="ORF">HCK00_00740</name>
</gene>
<feature type="domain" description="DUF397" evidence="1">
    <location>
        <begin position="12"/>
        <end position="63"/>
    </location>
</feature>
<accession>A0ABX1BRN2</accession>